<dbReference type="PROSITE" id="PS50109">
    <property type="entry name" value="HIS_KIN"/>
    <property type="match status" value="1"/>
</dbReference>
<dbReference type="EMBL" id="CP034928">
    <property type="protein sequence ID" value="QAA77175.1"/>
    <property type="molecule type" value="Genomic_DNA"/>
</dbReference>
<evidence type="ECO:0000256" key="16">
    <source>
        <dbReference type="ARBA" id="ARBA00023014"/>
    </source>
</evidence>
<evidence type="ECO:0000256" key="3">
    <source>
        <dbReference type="ARBA" id="ARBA00004496"/>
    </source>
</evidence>
<evidence type="ECO:0000256" key="7">
    <source>
        <dbReference type="ARBA" id="ARBA00022490"/>
    </source>
</evidence>
<feature type="transmembrane region" description="Helical" evidence="19">
    <location>
        <begin position="127"/>
        <end position="148"/>
    </location>
</feature>
<feature type="transmembrane region" description="Helical" evidence="19">
    <location>
        <begin position="168"/>
        <end position="190"/>
    </location>
</feature>
<comment type="function">
    <text evidence="17">Member of the two-component regulatory system NreB/NreC involved in the control of dissimilatory nitrate/nitrite reduction in response to oxygen. NreB functions as a direct oxygen sensor histidine kinase which is autophosphorylated, in the absence of oxygen, probably at the conserved histidine residue, and transfers its phosphate group probably to a conserved aspartate residue of NreC. NreB/NreC activates the expression of the nitrate (narGHJI) and nitrite (nir) reductase operons, as well as the putative nitrate transporter gene narT.</text>
</comment>
<dbReference type="PRINTS" id="PR00344">
    <property type="entry name" value="BCTRLSENSOR"/>
</dbReference>
<reference evidence="22" key="1">
    <citation type="submission" date="2018-12" db="EMBL/GenBank/DDBJ databases">
        <title>Complete genome sequence of an uncultured bacterium of the candidate phylum Bipolaricaulota.</title>
        <authorList>
            <person name="Kadnikov V.V."/>
            <person name="Mardanov A.V."/>
            <person name="Beletsky A.V."/>
            <person name="Frank Y.A."/>
            <person name="Karnachuk O.V."/>
            <person name="Ravin N.V."/>
        </authorList>
    </citation>
    <scope>NUCLEOTIDE SEQUENCE [LARGE SCALE GENOMIC DNA]</scope>
</reference>
<evidence type="ECO:0000256" key="19">
    <source>
        <dbReference type="SAM" id="Phobius"/>
    </source>
</evidence>
<dbReference type="InterPro" id="IPR005467">
    <property type="entry name" value="His_kinase_dom"/>
</dbReference>
<feature type="transmembrane region" description="Helical" evidence="19">
    <location>
        <begin position="101"/>
        <end position="120"/>
    </location>
</feature>
<evidence type="ECO:0000256" key="10">
    <source>
        <dbReference type="ARBA" id="ARBA00022723"/>
    </source>
</evidence>
<dbReference type="EC" id="2.7.13.3" evidence="4"/>
<evidence type="ECO:0000313" key="22">
    <source>
        <dbReference type="Proteomes" id="UP000287233"/>
    </source>
</evidence>
<evidence type="ECO:0000256" key="9">
    <source>
        <dbReference type="ARBA" id="ARBA00022679"/>
    </source>
</evidence>
<keyword evidence="9" id="KW-0808">Transferase</keyword>
<dbReference type="GO" id="GO:0046983">
    <property type="term" value="F:protein dimerization activity"/>
    <property type="evidence" value="ECO:0007669"/>
    <property type="project" value="InterPro"/>
</dbReference>
<sequence length="401" mass="43591">MEAVVEGRELAETRAIVDRTFRVRRITLGAFCGVALVVLGVPGFPFNPVFAVPFAWLLLTLPFQWLLRRQRTLRSLQNVHAAFLALESVLVSYLVHRLGGVAWVGVLFYLFTVVYANFFLPPLAGYVVTGIALLGFALVAALELVGILPHFLPFRGDLPPHRDPVRVVATVVVGGVGFYAVLAFTVRAFATMYEGRRRALAELSARLLTTQEEERKRIARRLHDELGQTLAAARWAIAGGDPAEAEQLLGQAVDGTRSLARELRPPLLDELGLTPALRALAERFSASSGIPVEVEGPPGRLPPQAEVALFRVVQEALENAGRHAGASQVSITVDRRPGQVVGEVVDNGRGFSPDRAPPGLGLSGMREWVGFLGGELELRSQPGKGTTVAFRVPLHDPHPRR</sequence>
<accession>A0A410FVN5</accession>
<dbReference type="PANTHER" id="PTHR24421">
    <property type="entry name" value="NITRATE/NITRITE SENSOR PROTEIN NARX-RELATED"/>
    <property type="match status" value="1"/>
</dbReference>
<dbReference type="InterPro" id="IPR050482">
    <property type="entry name" value="Sensor_HK_TwoCompSys"/>
</dbReference>
<keyword evidence="12" id="KW-0418">Kinase</keyword>
<evidence type="ECO:0000256" key="5">
    <source>
        <dbReference type="ARBA" id="ARBA00017322"/>
    </source>
</evidence>
<feature type="transmembrane region" description="Helical" evidence="19">
    <location>
        <begin position="79"/>
        <end position="95"/>
    </location>
</feature>
<evidence type="ECO:0000313" key="21">
    <source>
        <dbReference type="EMBL" id="QAA77175.1"/>
    </source>
</evidence>
<dbReference type="Proteomes" id="UP000287233">
    <property type="component" value="Chromosome"/>
</dbReference>
<name>A0A410FVN5_BIPS1</name>
<evidence type="ECO:0000256" key="15">
    <source>
        <dbReference type="ARBA" id="ARBA00023012"/>
    </source>
</evidence>
<comment type="catalytic activity">
    <reaction evidence="1">
        <text>ATP + protein L-histidine = ADP + protein N-phospho-L-histidine.</text>
        <dbReference type="EC" id="2.7.13.3"/>
    </reaction>
</comment>
<organism evidence="21 22">
    <name type="scientific">Bipolaricaulis sibiricus</name>
    <dbReference type="NCBI Taxonomy" id="2501609"/>
    <lineage>
        <taxon>Bacteria</taxon>
        <taxon>Candidatus Bipolaricaulota</taxon>
        <taxon>Candidatus Bipolaricaulia</taxon>
        <taxon>Candidatus Bipolaricaulales</taxon>
        <taxon>Candidatus Bipolaricaulaceae</taxon>
        <taxon>Candidatus Bipolaricaulis</taxon>
    </lineage>
</organism>
<feature type="transmembrane region" description="Helical" evidence="19">
    <location>
        <begin position="26"/>
        <end position="44"/>
    </location>
</feature>
<evidence type="ECO:0000256" key="18">
    <source>
        <dbReference type="ARBA" id="ARBA00030800"/>
    </source>
</evidence>
<dbReference type="GO" id="GO:0005737">
    <property type="term" value="C:cytoplasm"/>
    <property type="evidence" value="ECO:0007669"/>
    <property type="project" value="UniProtKB-SubCell"/>
</dbReference>
<evidence type="ECO:0000256" key="1">
    <source>
        <dbReference type="ARBA" id="ARBA00000085"/>
    </source>
</evidence>
<evidence type="ECO:0000256" key="17">
    <source>
        <dbReference type="ARBA" id="ARBA00024827"/>
    </source>
</evidence>
<dbReference type="GO" id="GO:0046872">
    <property type="term" value="F:metal ion binding"/>
    <property type="evidence" value="ECO:0007669"/>
    <property type="project" value="UniProtKB-KW"/>
</dbReference>
<dbReference type="GO" id="GO:0005524">
    <property type="term" value="F:ATP binding"/>
    <property type="evidence" value="ECO:0007669"/>
    <property type="project" value="UniProtKB-KW"/>
</dbReference>
<feature type="domain" description="Histidine kinase" evidence="20">
    <location>
        <begin position="221"/>
        <end position="396"/>
    </location>
</feature>
<dbReference type="Pfam" id="PF02518">
    <property type="entry name" value="HATPase_c"/>
    <property type="match status" value="1"/>
</dbReference>
<keyword evidence="16" id="KW-0411">Iron-sulfur</keyword>
<dbReference type="SMART" id="SM00387">
    <property type="entry name" value="HATPase_c"/>
    <property type="match status" value="1"/>
</dbReference>
<evidence type="ECO:0000256" key="8">
    <source>
        <dbReference type="ARBA" id="ARBA00022553"/>
    </source>
</evidence>
<evidence type="ECO:0000256" key="14">
    <source>
        <dbReference type="ARBA" id="ARBA00023004"/>
    </source>
</evidence>
<dbReference type="InterPro" id="IPR004358">
    <property type="entry name" value="Sig_transdc_His_kin-like_C"/>
</dbReference>
<comment type="subcellular location">
    <subcellularLocation>
        <location evidence="3">Cytoplasm</location>
    </subcellularLocation>
</comment>
<dbReference type="PANTHER" id="PTHR24421:SF10">
    <property type="entry name" value="NITRATE_NITRITE SENSOR PROTEIN NARQ"/>
    <property type="match status" value="1"/>
</dbReference>
<dbReference type="SUPFAM" id="SSF55874">
    <property type="entry name" value="ATPase domain of HSP90 chaperone/DNA topoisomerase II/histidine kinase"/>
    <property type="match status" value="1"/>
</dbReference>
<dbReference type="Gene3D" id="3.30.565.10">
    <property type="entry name" value="Histidine kinase-like ATPase, C-terminal domain"/>
    <property type="match status" value="1"/>
</dbReference>
<dbReference type="CDD" id="cd16917">
    <property type="entry name" value="HATPase_UhpB-NarQ-NarX-like"/>
    <property type="match status" value="1"/>
</dbReference>
<dbReference type="Gene3D" id="1.20.5.1930">
    <property type="match status" value="1"/>
</dbReference>
<keyword evidence="10" id="KW-0479">Metal-binding</keyword>
<keyword evidence="11" id="KW-0547">Nucleotide-binding</keyword>
<evidence type="ECO:0000256" key="4">
    <source>
        <dbReference type="ARBA" id="ARBA00012438"/>
    </source>
</evidence>
<keyword evidence="19" id="KW-0812">Transmembrane</keyword>
<keyword evidence="19" id="KW-1133">Transmembrane helix</keyword>
<keyword evidence="19" id="KW-0472">Membrane</keyword>
<keyword evidence="15" id="KW-0902">Two-component regulatory system</keyword>
<evidence type="ECO:0000256" key="2">
    <source>
        <dbReference type="ARBA" id="ARBA00001966"/>
    </source>
</evidence>
<comment type="cofactor">
    <cofactor evidence="2">
        <name>[4Fe-4S] cluster</name>
        <dbReference type="ChEBI" id="CHEBI:49883"/>
    </cofactor>
</comment>
<dbReference type="InterPro" id="IPR036890">
    <property type="entry name" value="HATPase_C_sf"/>
</dbReference>
<protein>
    <recommendedName>
        <fullName evidence="5">Oxygen sensor histidine kinase NreB</fullName>
        <ecNumber evidence="4">2.7.13.3</ecNumber>
    </recommendedName>
    <alternativeName>
        <fullName evidence="18">Nitrogen regulation protein B</fullName>
    </alternativeName>
</protein>
<feature type="transmembrane region" description="Helical" evidence="19">
    <location>
        <begin position="50"/>
        <end position="67"/>
    </location>
</feature>
<dbReference type="KEGG" id="bih:BIP78_1409"/>
<evidence type="ECO:0000256" key="6">
    <source>
        <dbReference type="ARBA" id="ARBA00022485"/>
    </source>
</evidence>
<keyword evidence="7" id="KW-0963">Cytoplasm</keyword>
<dbReference type="GO" id="GO:0000155">
    <property type="term" value="F:phosphorelay sensor kinase activity"/>
    <property type="evidence" value="ECO:0007669"/>
    <property type="project" value="InterPro"/>
</dbReference>
<keyword evidence="8" id="KW-0597">Phosphoprotein</keyword>
<evidence type="ECO:0000259" key="20">
    <source>
        <dbReference type="PROSITE" id="PS50109"/>
    </source>
</evidence>
<gene>
    <name evidence="21" type="ORF">BIP78_1409</name>
</gene>
<dbReference type="AlphaFoldDB" id="A0A410FVN5"/>
<dbReference type="GO" id="GO:0051539">
    <property type="term" value="F:4 iron, 4 sulfur cluster binding"/>
    <property type="evidence" value="ECO:0007669"/>
    <property type="project" value="UniProtKB-KW"/>
</dbReference>
<keyword evidence="14" id="KW-0408">Iron</keyword>
<evidence type="ECO:0000256" key="11">
    <source>
        <dbReference type="ARBA" id="ARBA00022741"/>
    </source>
</evidence>
<dbReference type="InterPro" id="IPR011712">
    <property type="entry name" value="Sig_transdc_His_kin_sub3_dim/P"/>
</dbReference>
<dbReference type="InterPro" id="IPR003594">
    <property type="entry name" value="HATPase_dom"/>
</dbReference>
<proteinExistence type="predicted"/>
<keyword evidence="6" id="KW-0004">4Fe-4S</keyword>
<dbReference type="GO" id="GO:0016020">
    <property type="term" value="C:membrane"/>
    <property type="evidence" value="ECO:0007669"/>
    <property type="project" value="InterPro"/>
</dbReference>
<evidence type="ECO:0000256" key="13">
    <source>
        <dbReference type="ARBA" id="ARBA00022840"/>
    </source>
</evidence>
<evidence type="ECO:0000256" key="12">
    <source>
        <dbReference type="ARBA" id="ARBA00022777"/>
    </source>
</evidence>
<keyword evidence="13" id="KW-0067">ATP-binding</keyword>
<dbReference type="Pfam" id="PF07730">
    <property type="entry name" value="HisKA_3"/>
    <property type="match status" value="1"/>
</dbReference>